<sequence length="433" mass="48505">MTTRMNQKTLSSYFGHPAQFGPHAMLPHAYFRILWSLLRCTKCEFRTLYHQIITREYKRAKSKKAAGSFVSFHSLSVAIKAILRGFRLNKDRLGRVIVKSTGHASVYNSSASVGDYTAVIHTALCLQVQYAVCPSHGRELFSRLYFCEKTAAPCEDGPLFSKIIPGGQSTFFRAVQTSKLNGNHKKTDDGRVPRKAGLRRLQIIALGTPGDAEKKVWHFSESSTNPTPDKEDGQISSLLVQRIADANKRWEECYGVSLLDENSQTHATQRSSKFLRFPSGNPVSAVHHLVVYATACQLERQDRVWELSARHRIFDRYRELICKGYDPISAAELAERDIEDLSPTASANAVPNPCKTNSDLSKSGSVSKSQKKRRRRRKNHCAGKNVSCSELNESSLWPKTSSNLCTPLCFSTTIHCLTGEALPIQKPYPCFCK</sequence>
<feature type="region of interest" description="Disordered" evidence="1">
    <location>
        <begin position="344"/>
        <end position="381"/>
    </location>
</feature>
<reference evidence="2" key="1">
    <citation type="submission" date="2024-06" db="EMBL/GenBank/DDBJ databases">
        <authorList>
            <person name="Liu X."/>
            <person name="Lenzi L."/>
            <person name="Haldenby T S."/>
            <person name="Uol C."/>
        </authorList>
    </citation>
    <scope>NUCLEOTIDE SEQUENCE</scope>
</reference>
<dbReference type="Proteomes" id="UP001497525">
    <property type="component" value="Unassembled WGS sequence"/>
</dbReference>
<proteinExistence type="predicted"/>
<evidence type="ECO:0000313" key="2">
    <source>
        <dbReference type="EMBL" id="CAL5133145.1"/>
    </source>
</evidence>
<gene>
    <name evidence="2" type="ORF">CDAUBV1_LOCUS6420</name>
</gene>
<comment type="caution">
    <text evidence="2">The sequence shown here is derived from an EMBL/GenBank/DDBJ whole genome shotgun (WGS) entry which is preliminary data.</text>
</comment>
<accession>A0AAV2T7K2</accession>
<dbReference type="AlphaFoldDB" id="A0AAV2T7K2"/>
<dbReference type="EMBL" id="CAXLJL010000156">
    <property type="protein sequence ID" value="CAL5133145.1"/>
    <property type="molecule type" value="Genomic_DNA"/>
</dbReference>
<feature type="compositionally biased region" description="Basic residues" evidence="1">
    <location>
        <begin position="369"/>
        <end position="381"/>
    </location>
</feature>
<evidence type="ECO:0000313" key="3">
    <source>
        <dbReference type="Proteomes" id="UP001497525"/>
    </source>
</evidence>
<feature type="compositionally biased region" description="Polar residues" evidence="1">
    <location>
        <begin position="344"/>
        <end position="360"/>
    </location>
</feature>
<organism evidence="2 3">
    <name type="scientific">Calicophoron daubneyi</name>
    <name type="common">Rumen fluke</name>
    <name type="synonym">Paramphistomum daubneyi</name>
    <dbReference type="NCBI Taxonomy" id="300641"/>
    <lineage>
        <taxon>Eukaryota</taxon>
        <taxon>Metazoa</taxon>
        <taxon>Spiralia</taxon>
        <taxon>Lophotrochozoa</taxon>
        <taxon>Platyhelminthes</taxon>
        <taxon>Trematoda</taxon>
        <taxon>Digenea</taxon>
        <taxon>Plagiorchiida</taxon>
        <taxon>Pronocephalata</taxon>
        <taxon>Paramphistomoidea</taxon>
        <taxon>Paramphistomidae</taxon>
        <taxon>Calicophoron</taxon>
    </lineage>
</organism>
<protein>
    <submittedName>
        <fullName evidence="2">Uncharacterized protein</fullName>
    </submittedName>
</protein>
<name>A0AAV2T7K2_CALDB</name>
<evidence type="ECO:0000256" key="1">
    <source>
        <dbReference type="SAM" id="MobiDB-lite"/>
    </source>
</evidence>